<dbReference type="SUPFAM" id="SSF109998">
    <property type="entry name" value="Triger factor/SurA peptide-binding domain-like"/>
    <property type="match status" value="1"/>
</dbReference>
<dbReference type="PANTHER" id="PTHR30560">
    <property type="entry name" value="TRIGGER FACTOR CHAPERONE AND PEPTIDYL-PROLYL CIS/TRANS ISOMERASE"/>
    <property type="match status" value="1"/>
</dbReference>
<dbReference type="Proteomes" id="UP000886066">
    <property type="component" value="Unassembled WGS sequence"/>
</dbReference>
<dbReference type="PANTHER" id="PTHR30560:SF3">
    <property type="entry name" value="TRIGGER FACTOR-LIKE PROTEIN TIG, CHLOROPLASTIC"/>
    <property type="match status" value="1"/>
</dbReference>
<dbReference type="GO" id="GO:0015031">
    <property type="term" value="P:protein transport"/>
    <property type="evidence" value="ECO:0007669"/>
    <property type="project" value="InterPro"/>
</dbReference>
<gene>
    <name evidence="2" type="ORF">ENN92_01480</name>
</gene>
<dbReference type="InterPro" id="IPR027304">
    <property type="entry name" value="Trigger_fact/SurA_dom_sf"/>
</dbReference>
<dbReference type="Pfam" id="PF05697">
    <property type="entry name" value="Trigger_N"/>
    <property type="match status" value="1"/>
</dbReference>
<feature type="domain" description="Trigger factor ribosome-binding bacterial" evidence="1">
    <location>
        <begin position="1"/>
        <end position="138"/>
    </location>
</feature>
<sequence length="206" mass="23437">MQVEIKKLPKATVQLDVTVPAEKVNEVRELVITKLAETTEIKGFRKGNAPRDLVEKSLDQATLNGEIVNSLLEKYYVEALKQNKVAPISNPKVEVKAFSLEEDFVFTATVAIRPDVKMQDYKKALKQKAEEKSKEVAKQKEAALKEDKPLGQIHDHLHTNEIIEILTDSAEVEVPDMLIDDEIDKYMARFVDQIQALNMDMKDYLK</sequence>
<dbReference type="EMBL" id="DSDM01000088">
    <property type="protein sequence ID" value="HDQ88800.1"/>
    <property type="molecule type" value="Genomic_DNA"/>
</dbReference>
<dbReference type="Gene3D" id="3.30.70.1050">
    <property type="entry name" value="Trigger factor ribosome-binding domain"/>
    <property type="match status" value="1"/>
</dbReference>
<dbReference type="GO" id="GO:0043022">
    <property type="term" value="F:ribosome binding"/>
    <property type="evidence" value="ECO:0007669"/>
    <property type="project" value="TreeGrafter"/>
</dbReference>
<reference evidence="2" key="1">
    <citation type="journal article" date="2020" name="mSystems">
        <title>Genome- and Community-Level Interaction Insights into Carbon Utilization and Element Cycling Functions of Hydrothermarchaeota in Hydrothermal Sediment.</title>
        <authorList>
            <person name="Zhou Z."/>
            <person name="Liu Y."/>
            <person name="Xu W."/>
            <person name="Pan J."/>
            <person name="Luo Z.H."/>
            <person name="Li M."/>
        </authorList>
    </citation>
    <scope>NUCLEOTIDE SEQUENCE [LARGE SCALE GENOMIC DNA]</scope>
    <source>
        <strain evidence="2">SpSt-1219</strain>
    </source>
</reference>
<feature type="non-terminal residue" evidence="2">
    <location>
        <position position="206"/>
    </location>
</feature>
<proteinExistence type="predicted"/>
<dbReference type="AlphaFoldDB" id="A0A7C1HYZ8"/>
<dbReference type="SUPFAM" id="SSF102735">
    <property type="entry name" value="Trigger factor ribosome-binding domain"/>
    <property type="match status" value="1"/>
</dbReference>
<dbReference type="GO" id="GO:0051083">
    <property type="term" value="P:'de novo' cotranslational protein folding"/>
    <property type="evidence" value="ECO:0007669"/>
    <property type="project" value="TreeGrafter"/>
</dbReference>
<name>A0A7C1HYZ8_UNCKA</name>
<accession>A0A7C1HYZ8</accession>
<evidence type="ECO:0000313" key="2">
    <source>
        <dbReference type="EMBL" id="HDQ88800.1"/>
    </source>
</evidence>
<dbReference type="InterPro" id="IPR036611">
    <property type="entry name" value="Trigger_fac_ribosome-bd_sf"/>
</dbReference>
<dbReference type="GO" id="GO:0003755">
    <property type="term" value="F:peptidyl-prolyl cis-trans isomerase activity"/>
    <property type="evidence" value="ECO:0007669"/>
    <property type="project" value="TreeGrafter"/>
</dbReference>
<comment type="caution">
    <text evidence="2">The sequence shown here is derived from an EMBL/GenBank/DDBJ whole genome shotgun (WGS) entry which is preliminary data.</text>
</comment>
<dbReference type="InterPro" id="IPR005215">
    <property type="entry name" value="Trig_fac"/>
</dbReference>
<dbReference type="InterPro" id="IPR008881">
    <property type="entry name" value="Trigger_fac_ribosome-bd_bac"/>
</dbReference>
<organism evidence="2">
    <name type="scientific">candidate division WWE3 bacterium</name>
    <dbReference type="NCBI Taxonomy" id="2053526"/>
    <lineage>
        <taxon>Bacteria</taxon>
        <taxon>Katanobacteria</taxon>
    </lineage>
</organism>
<evidence type="ECO:0000259" key="1">
    <source>
        <dbReference type="Pfam" id="PF05697"/>
    </source>
</evidence>
<dbReference type="GO" id="GO:0043335">
    <property type="term" value="P:protein unfolding"/>
    <property type="evidence" value="ECO:0007669"/>
    <property type="project" value="TreeGrafter"/>
</dbReference>
<dbReference type="GO" id="GO:0044183">
    <property type="term" value="F:protein folding chaperone"/>
    <property type="evidence" value="ECO:0007669"/>
    <property type="project" value="TreeGrafter"/>
</dbReference>
<protein>
    <submittedName>
        <fullName evidence="2">Trigger factor family protein</fullName>
    </submittedName>
</protein>